<evidence type="ECO:0000259" key="15">
    <source>
        <dbReference type="SMART" id="SM00478"/>
    </source>
</evidence>
<evidence type="ECO:0000313" key="17">
    <source>
        <dbReference type="Proteomes" id="UP000321083"/>
    </source>
</evidence>
<dbReference type="Pfam" id="PF10576">
    <property type="entry name" value="EndIII_4Fe-2S"/>
    <property type="match status" value="1"/>
</dbReference>
<evidence type="ECO:0000256" key="5">
    <source>
        <dbReference type="ARBA" id="ARBA00012045"/>
    </source>
</evidence>
<dbReference type="GO" id="GO:0046872">
    <property type="term" value="F:metal ion binding"/>
    <property type="evidence" value="ECO:0007669"/>
    <property type="project" value="UniProtKB-KW"/>
</dbReference>
<evidence type="ECO:0000256" key="14">
    <source>
        <dbReference type="ARBA" id="ARBA00023295"/>
    </source>
</evidence>
<dbReference type="Gene3D" id="1.10.340.30">
    <property type="entry name" value="Hypothetical protein, domain 2"/>
    <property type="match status" value="1"/>
</dbReference>
<dbReference type="PROSITE" id="PS01155">
    <property type="entry name" value="ENDONUCLEASE_III_2"/>
    <property type="match status" value="1"/>
</dbReference>
<dbReference type="InterPro" id="IPR004036">
    <property type="entry name" value="Endonuclease-III-like_CS2"/>
</dbReference>
<dbReference type="InterPro" id="IPR005760">
    <property type="entry name" value="A/G_AdeGlyc_MutY"/>
</dbReference>
<reference evidence="16 17" key="2">
    <citation type="submission" date="2019-08" db="EMBL/GenBank/DDBJ databases">
        <authorList>
            <person name="Henke P."/>
        </authorList>
    </citation>
    <scope>NUCLEOTIDE SEQUENCE [LARGE SCALE GENOMIC DNA]</scope>
    <source>
        <strain evidence="16">Phe10_nw2017</strain>
    </source>
</reference>
<evidence type="ECO:0000256" key="12">
    <source>
        <dbReference type="ARBA" id="ARBA00023014"/>
    </source>
</evidence>
<dbReference type="GO" id="GO:0000701">
    <property type="term" value="F:purine-specific mismatch base pair DNA N-glycosylase activity"/>
    <property type="evidence" value="ECO:0007669"/>
    <property type="project" value="UniProtKB-EC"/>
</dbReference>
<dbReference type="InterPro" id="IPR044298">
    <property type="entry name" value="MIG/MutY"/>
</dbReference>
<dbReference type="EC" id="3.2.2.31" evidence="5"/>
<dbReference type="GO" id="GO:0006284">
    <property type="term" value="P:base-excision repair"/>
    <property type="evidence" value="ECO:0007669"/>
    <property type="project" value="InterPro"/>
</dbReference>
<dbReference type="SUPFAM" id="SSF48150">
    <property type="entry name" value="DNA-glycosylase"/>
    <property type="match status" value="1"/>
</dbReference>
<keyword evidence="17" id="KW-1185">Reference proteome</keyword>
<dbReference type="PANTHER" id="PTHR42944:SF1">
    <property type="entry name" value="ADENINE DNA GLYCOSYLASE"/>
    <property type="match status" value="1"/>
</dbReference>
<dbReference type="GO" id="GO:0006298">
    <property type="term" value="P:mismatch repair"/>
    <property type="evidence" value="ECO:0007669"/>
    <property type="project" value="TreeGrafter"/>
</dbReference>
<keyword evidence="14" id="KW-0326">Glycosidase</keyword>
<dbReference type="InterPro" id="IPR003265">
    <property type="entry name" value="HhH-GPD_domain"/>
</dbReference>
<gene>
    <name evidence="16" type="ORF">E3A20_17390</name>
</gene>
<dbReference type="SMART" id="SM00478">
    <property type="entry name" value="ENDO3c"/>
    <property type="match status" value="1"/>
</dbReference>
<dbReference type="SUPFAM" id="SSF55811">
    <property type="entry name" value="Nudix"/>
    <property type="match status" value="1"/>
</dbReference>
<evidence type="ECO:0000256" key="6">
    <source>
        <dbReference type="ARBA" id="ARBA00022023"/>
    </source>
</evidence>
<dbReference type="InterPro" id="IPR004035">
    <property type="entry name" value="Endouclease-III_FeS-bd_BS"/>
</dbReference>
<dbReference type="InterPro" id="IPR015797">
    <property type="entry name" value="NUDIX_hydrolase-like_dom_sf"/>
</dbReference>
<comment type="caution">
    <text evidence="16">The sequence shown here is derived from an EMBL/GenBank/DDBJ whole genome shotgun (WGS) entry which is preliminary data.</text>
</comment>
<dbReference type="PROSITE" id="PS00764">
    <property type="entry name" value="ENDONUCLEASE_III_1"/>
    <property type="match status" value="1"/>
</dbReference>
<dbReference type="CDD" id="cd00056">
    <property type="entry name" value="ENDO3c"/>
    <property type="match status" value="1"/>
</dbReference>
<name>A0A5C6M7Q3_9PLAN</name>
<evidence type="ECO:0000256" key="11">
    <source>
        <dbReference type="ARBA" id="ARBA00023004"/>
    </source>
</evidence>
<comment type="catalytic activity">
    <reaction evidence="1">
        <text>Hydrolyzes free adenine bases from 7,8-dihydro-8-oxoguanine:adenine mismatched double-stranded DNA, leaving an apurinic site.</text>
        <dbReference type="EC" id="3.2.2.31"/>
    </reaction>
</comment>
<evidence type="ECO:0000256" key="4">
    <source>
        <dbReference type="ARBA" id="ARBA00008343"/>
    </source>
</evidence>
<dbReference type="Pfam" id="PF00633">
    <property type="entry name" value="HHH"/>
    <property type="match status" value="1"/>
</dbReference>
<dbReference type="Gene3D" id="1.10.1670.10">
    <property type="entry name" value="Helix-hairpin-Helix base-excision DNA repair enzymes (C-terminal)"/>
    <property type="match status" value="1"/>
</dbReference>
<comment type="function">
    <text evidence="3">Adenine glycosylase active on G-A mispairs. MutY also corrects error-prone DNA synthesis past GO lesions which are due to the oxidatively damaged form of guanine: 7,8-dihydro-8-oxoguanine (8-oxo-dGTP).</text>
</comment>
<keyword evidence="13" id="KW-0234">DNA repair</keyword>
<dbReference type="Pfam" id="PF00730">
    <property type="entry name" value="HhH-GPD"/>
    <property type="match status" value="1"/>
</dbReference>
<dbReference type="Gene3D" id="3.90.79.10">
    <property type="entry name" value="Nucleoside Triphosphate Pyrophosphohydrolase"/>
    <property type="match status" value="1"/>
</dbReference>
<evidence type="ECO:0000256" key="10">
    <source>
        <dbReference type="ARBA" id="ARBA00022801"/>
    </source>
</evidence>
<evidence type="ECO:0000256" key="2">
    <source>
        <dbReference type="ARBA" id="ARBA00001966"/>
    </source>
</evidence>
<protein>
    <recommendedName>
        <fullName evidence="6">Adenine DNA glycosylase</fullName>
        <ecNumber evidence="5">3.2.2.31</ecNumber>
    </recommendedName>
</protein>
<keyword evidence="10" id="KW-0378">Hydrolase</keyword>
<dbReference type="EMBL" id="SRHE01000373">
    <property type="protein sequence ID" value="TWW09134.1"/>
    <property type="molecule type" value="Genomic_DNA"/>
</dbReference>
<keyword evidence="7" id="KW-0004">4Fe-4S</keyword>
<evidence type="ECO:0000256" key="7">
    <source>
        <dbReference type="ARBA" id="ARBA00022485"/>
    </source>
</evidence>
<dbReference type="InterPro" id="IPR003651">
    <property type="entry name" value="Endonuclease3_FeS-loop_motif"/>
</dbReference>
<dbReference type="GO" id="GO:0035485">
    <property type="term" value="F:adenine/guanine mispair binding"/>
    <property type="evidence" value="ECO:0007669"/>
    <property type="project" value="TreeGrafter"/>
</dbReference>
<dbReference type="InterPro" id="IPR011257">
    <property type="entry name" value="DNA_glycosylase"/>
</dbReference>
<dbReference type="SMART" id="SM00525">
    <property type="entry name" value="FES"/>
    <property type="match status" value="1"/>
</dbReference>
<evidence type="ECO:0000256" key="9">
    <source>
        <dbReference type="ARBA" id="ARBA00022763"/>
    </source>
</evidence>
<evidence type="ECO:0000256" key="13">
    <source>
        <dbReference type="ARBA" id="ARBA00023204"/>
    </source>
</evidence>
<dbReference type="AlphaFoldDB" id="A0A5C6M7Q3"/>
<dbReference type="InterPro" id="IPR000445">
    <property type="entry name" value="HhH_motif"/>
</dbReference>
<comment type="similarity">
    <text evidence="4">Belongs to the Nth/MutY family.</text>
</comment>
<dbReference type="GO" id="GO:0032357">
    <property type="term" value="F:oxidized purine DNA binding"/>
    <property type="evidence" value="ECO:0007669"/>
    <property type="project" value="TreeGrafter"/>
</dbReference>
<dbReference type="FunFam" id="1.10.340.30:FF:000002">
    <property type="entry name" value="Adenine DNA glycosylase"/>
    <property type="match status" value="1"/>
</dbReference>
<dbReference type="GO" id="GO:0051539">
    <property type="term" value="F:4 iron, 4 sulfur cluster binding"/>
    <property type="evidence" value="ECO:0007669"/>
    <property type="project" value="UniProtKB-KW"/>
</dbReference>
<keyword evidence="8" id="KW-0479">Metal-binding</keyword>
<dbReference type="InterPro" id="IPR023170">
    <property type="entry name" value="HhH_base_excis_C"/>
</dbReference>
<feature type="domain" description="HhH-GPD" evidence="15">
    <location>
        <begin position="52"/>
        <end position="203"/>
    </location>
</feature>
<keyword evidence="11" id="KW-0408">Iron</keyword>
<reference evidence="16 17" key="1">
    <citation type="submission" date="2019-08" db="EMBL/GenBank/DDBJ databases">
        <title>100 year-old enigma solved: identification of Planctomyces bekefii, the type genus and species of the phylum Planctomycetes.</title>
        <authorList>
            <person name="Svetlana D.N."/>
            <person name="Overmann J."/>
        </authorList>
    </citation>
    <scope>NUCLEOTIDE SEQUENCE [LARGE SCALE GENOMIC DNA]</scope>
    <source>
        <strain evidence="16">Phe10_nw2017</strain>
    </source>
</reference>
<dbReference type="GO" id="GO:0034039">
    <property type="term" value="F:8-oxo-7,8-dihydroguanine DNA N-glycosylase activity"/>
    <property type="evidence" value="ECO:0007669"/>
    <property type="project" value="TreeGrafter"/>
</dbReference>
<dbReference type="Proteomes" id="UP000321083">
    <property type="component" value="Unassembled WGS sequence"/>
</dbReference>
<dbReference type="PANTHER" id="PTHR42944">
    <property type="entry name" value="ADENINE DNA GLYCOSYLASE"/>
    <property type="match status" value="1"/>
</dbReference>
<evidence type="ECO:0000256" key="1">
    <source>
        <dbReference type="ARBA" id="ARBA00000843"/>
    </source>
</evidence>
<keyword evidence="9" id="KW-0227">DNA damage</keyword>
<sequence>MLAETVVAPTLQTPAGRHGLQRQMLKWYACAGRQLPWRQSRDPYRIWLSEIMLQQTTVAAVIPYFERFTAAFPDVKALAAAPLDDVLRLWEGLGYYSRARNLHRAAGLVVSEHGGQFPADAVQLQKLPGIGRYTAGAIASFAFDLPAPIVEANTERLYARLLGLQLDVRSAAGQKQLWAFAESIVSTERPGDFNQSVMDLGARICTPTSPRCSDCPVREYCGAFRLGLQHELPRKPPRAPVTAIAELAVIPMRVQQGRRQFLLRRRDTGERWAGMWDAYREETQPEILDALPVSAFQTKPRSRVGSLFSAEHEQLPAATLERVKQQSGAVLGAVTAALQLTYAVTRFKVRLTAVVCRVHQSPRSLPDGWSWHAQEDLGELPLSKTGRQITDWLQQFGN</sequence>
<evidence type="ECO:0000256" key="8">
    <source>
        <dbReference type="ARBA" id="ARBA00022723"/>
    </source>
</evidence>
<accession>A0A5C6M7Q3</accession>
<organism evidence="16 17">
    <name type="scientific">Planctomyces bekefii</name>
    <dbReference type="NCBI Taxonomy" id="1653850"/>
    <lineage>
        <taxon>Bacteria</taxon>
        <taxon>Pseudomonadati</taxon>
        <taxon>Planctomycetota</taxon>
        <taxon>Planctomycetia</taxon>
        <taxon>Planctomycetales</taxon>
        <taxon>Planctomycetaceae</taxon>
        <taxon>Planctomyces</taxon>
    </lineage>
</organism>
<comment type="cofactor">
    <cofactor evidence="2">
        <name>[4Fe-4S] cluster</name>
        <dbReference type="ChEBI" id="CHEBI:49883"/>
    </cofactor>
</comment>
<evidence type="ECO:0000313" key="16">
    <source>
        <dbReference type="EMBL" id="TWW09134.1"/>
    </source>
</evidence>
<proteinExistence type="inferred from homology"/>
<keyword evidence="12" id="KW-0411">Iron-sulfur</keyword>
<evidence type="ECO:0000256" key="3">
    <source>
        <dbReference type="ARBA" id="ARBA00002933"/>
    </source>
</evidence>
<dbReference type="NCBIfam" id="TIGR01084">
    <property type="entry name" value="mutY"/>
    <property type="match status" value="1"/>
</dbReference>